<dbReference type="AlphaFoldDB" id="A0A5N4B303"/>
<dbReference type="GO" id="GO:0004222">
    <property type="term" value="F:metalloendopeptidase activity"/>
    <property type="evidence" value="ECO:0007669"/>
    <property type="project" value="InterPro"/>
</dbReference>
<comment type="caution">
    <text evidence="12">The sequence shown here is derived from an EMBL/GenBank/DDBJ whole genome shotgun (WGS) entry which is preliminary data.</text>
</comment>
<comment type="similarity">
    <text evidence="3">Belongs to the peptidase M13 family.</text>
</comment>
<dbReference type="Proteomes" id="UP000327044">
    <property type="component" value="Unassembled WGS sequence"/>
</dbReference>
<protein>
    <recommendedName>
        <fullName evidence="14">Peptidase M13 N-terminal domain-containing protein</fullName>
    </recommendedName>
</protein>
<dbReference type="PRINTS" id="PR00786">
    <property type="entry name" value="NEPRILYSIN"/>
</dbReference>
<dbReference type="GO" id="GO:0046872">
    <property type="term" value="F:metal ion binding"/>
    <property type="evidence" value="ECO:0007669"/>
    <property type="project" value="UniProtKB-KW"/>
</dbReference>
<dbReference type="Gene3D" id="1.10.1380.10">
    <property type="entry name" value="Neutral endopeptidase , domain2"/>
    <property type="match status" value="1"/>
</dbReference>
<feature type="domain" description="Peptidase M13 C-terminal" evidence="10">
    <location>
        <begin position="529"/>
        <end position="735"/>
    </location>
</feature>
<gene>
    <name evidence="12" type="ORF">PPYR_00916</name>
</gene>
<evidence type="ECO:0008006" key="14">
    <source>
        <dbReference type="Google" id="ProtNLM"/>
    </source>
</evidence>
<keyword evidence="6" id="KW-0378">Hydrolase</keyword>
<evidence type="ECO:0000256" key="5">
    <source>
        <dbReference type="ARBA" id="ARBA00022723"/>
    </source>
</evidence>
<evidence type="ECO:0000256" key="8">
    <source>
        <dbReference type="ARBA" id="ARBA00023049"/>
    </source>
</evidence>
<dbReference type="InterPro" id="IPR000718">
    <property type="entry name" value="Peptidase_M13"/>
</dbReference>
<evidence type="ECO:0000256" key="9">
    <source>
        <dbReference type="SAM" id="Phobius"/>
    </source>
</evidence>
<keyword evidence="9" id="KW-0472">Membrane</keyword>
<keyword evidence="13" id="KW-1185">Reference proteome</keyword>
<dbReference type="InterPro" id="IPR008753">
    <property type="entry name" value="Peptidase_M13_N"/>
</dbReference>
<reference evidence="12 13" key="1">
    <citation type="journal article" date="2018" name="Elife">
        <title>Firefly genomes illuminate parallel origins of bioluminescence in beetles.</title>
        <authorList>
            <person name="Fallon T.R."/>
            <person name="Lower S.E."/>
            <person name="Chang C.H."/>
            <person name="Bessho-Uehara M."/>
            <person name="Martin G.J."/>
            <person name="Bewick A.J."/>
            <person name="Behringer M."/>
            <person name="Debat H.J."/>
            <person name="Wong I."/>
            <person name="Day J.C."/>
            <person name="Suvorov A."/>
            <person name="Silva C.J."/>
            <person name="Stanger-Hall K.F."/>
            <person name="Hall D.W."/>
            <person name="Schmitz R.J."/>
            <person name="Nelson D.R."/>
            <person name="Lewis S.M."/>
            <person name="Shigenobu S."/>
            <person name="Bybee S.M."/>
            <person name="Larracuente A.M."/>
            <person name="Oba Y."/>
            <person name="Weng J.K."/>
        </authorList>
    </citation>
    <scope>NUCLEOTIDE SEQUENCE [LARGE SCALE GENOMIC DNA]</scope>
    <source>
        <strain evidence="12">1611_PpyrPB1</strain>
        <tissue evidence="12">Whole body</tissue>
    </source>
</reference>
<dbReference type="InParanoid" id="A0A5N4B303"/>
<evidence type="ECO:0000259" key="10">
    <source>
        <dbReference type="Pfam" id="PF01431"/>
    </source>
</evidence>
<dbReference type="Pfam" id="PF05649">
    <property type="entry name" value="Peptidase_M13_N"/>
    <property type="match status" value="1"/>
</dbReference>
<keyword evidence="7" id="KW-0862">Zinc</keyword>
<keyword evidence="8" id="KW-0482">Metalloprotease</keyword>
<evidence type="ECO:0000313" key="13">
    <source>
        <dbReference type="Proteomes" id="UP000327044"/>
    </source>
</evidence>
<dbReference type="PANTHER" id="PTHR11733">
    <property type="entry name" value="ZINC METALLOPROTEASE FAMILY M13 NEPRILYSIN-RELATED"/>
    <property type="match status" value="1"/>
</dbReference>
<keyword evidence="9" id="KW-1133">Transmembrane helix</keyword>
<keyword evidence="4" id="KW-0645">Protease</keyword>
<proteinExistence type="inferred from homology"/>
<dbReference type="Gene3D" id="3.40.390.10">
    <property type="entry name" value="Collagenase (Catalytic Domain)"/>
    <property type="match status" value="1"/>
</dbReference>
<dbReference type="InterPro" id="IPR042089">
    <property type="entry name" value="Peptidase_M13_dom_2"/>
</dbReference>
<evidence type="ECO:0000256" key="2">
    <source>
        <dbReference type="ARBA" id="ARBA00004401"/>
    </source>
</evidence>
<sequence>MDQKKSIFAKEPWWKRRSKLEKKLVLSLLGIVIAFIIFIALVCVKYVIPERPCHSSHCLLAASQVIGSIDTSVDPCDDFFTFACGKFIEQIHGDIEATSIKALEEKVARQVAELIKEPIKEDDHPFVKIQKQLFQNCMNETEEEQENALNIFNETIRELQGWPVVEGFEWDEQLFDWKRAIYQLRRKGLPYAIFFDVQVMPCLVNKTRNAVYLSEPFVIRVEEEHKESYKRYMVEAAVAMGAEEKLAIVELEKVFDLIDRVHKIVKENDRPNNYTMADVKRELLKERYTIEEYQKRHEALDWLSFINGILKPAGKLTKSDYVYFPTEKFVESLLSLLDKTPRRIQANYIMWNVLDSTITYLNKKLQQIENNYLCVADRSLQSNDRYKFCKRVINRTFRPSPVYINYARKYLPVEKRNKVKEMLTNIKGEFTELLKQSSWLDTESKEKALEKAQSMTGVIGTPGDYFNDDIYDTFKMEPKFAEDVTESNFFEIMLQNARHQVDLSFARIHKPNDDAYNDIVYHRAVATVNAMYSPSDNAMVLPVAILQGIFYDQDRPQYLNYGALGSIIGHEITHGFCKDASTFDKDGNEVESVWSNATAEAFERQIQCIIQDAEDFDVEDTEATINGTLTLEENIADYTGVKVAYAAYKNWVRVHGEEPQLTGVGYTPYQLFWVSSISHECYQLSGKSLEQSLKRDSHALNVYRATAPIRNSAEFAKDFNCPLNSKMNPPDKCQIF</sequence>
<dbReference type="Pfam" id="PF01431">
    <property type="entry name" value="Peptidase_M13"/>
    <property type="match status" value="1"/>
</dbReference>
<name>A0A5N4B303_PHOPY</name>
<feature type="transmembrane region" description="Helical" evidence="9">
    <location>
        <begin position="24"/>
        <end position="48"/>
    </location>
</feature>
<dbReference type="GO" id="GO:0005886">
    <property type="term" value="C:plasma membrane"/>
    <property type="evidence" value="ECO:0007669"/>
    <property type="project" value="UniProtKB-SubCell"/>
</dbReference>
<organism evidence="12 13">
    <name type="scientific">Photinus pyralis</name>
    <name type="common">Common eastern firefly</name>
    <name type="synonym">Lampyris pyralis</name>
    <dbReference type="NCBI Taxonomy" id="7054"/>
    <lineage>
        <taxon>Eukaryota</taxon>
        <taxon>Metazoa</taxon>
        <taxon>Ecdysozoa</taxon>
        <taxon>Arthropoda</taxon>
        <taxon>Hexapoda</taxon>
        <taxon>Insecta</taxon>
        <taxon>Pterygota</taxon>
        <taxon>Neoptera</taxon>
        <taxon>Endopterygota</taxon>
        <taxon>Coleoptera</taxon>
        <taxon>Polyphaga</taxon>
        <taxon>Elateriformia</taxon>
        <taxon>Elateroidea</taxon>
        <taxon>Lampyridae</taxon>
        <taxon>Lampyrinae</taxon>
        <taxon>Photinus</taxon>
    </lineage>
</organism>
<evidence type="ECO:0000256" key="1">
    <source>
        <dbReference type="ARBA" id="ARBA00001947"/>
    </source>
</evidence>
<dbReference type="SUPFAM" id="SSF55486">
    <property type="entry name" value="Metalloproteases ('zincins'), catalytic domain"/>
    <property type="match status" value="1"/>
</dbReference>
<evidence type="ECO:0000256" key="6">
    <source>
        <dbReference type="ARBA" id="ARBA00022801"/>
    </source>
</evidence>
<dbReference type="EMBL" id="VVIM01000001">
    <property type="protein sequence ID" value="KAB0803946.1"/>
    <property type="molecule type" value="Genomic_DNA"/>
</dbReference>
<evidence type="ECO:0000256" key="4">
    <source>
        <dbReference type="ARBA" id="ARBA00022670"/>
    </source>
</evidence>
<comment type="cofactor">
    <cofactor evidence="1">
        <name>Zn(2+)</name>
        <dbReference type="ChEBI" id="CHEBI:29105"/>
    </cofactor>
</comment>
<evidence type="ECO:0000256" key="3">
    <source>
        <dbReference type="ARBA" id="ARBA00007357"/>
    </source>
</evidence>
<dbReference type="InterPro" id="IPR018497">
    <property type="entry name" value="Peptidase_M13_C"/>
</dbReference>
<dbReference type="PROSITE" id="PS51885">
    <property type="entry name" value="NEPRILYSIN"/>
    <property type="match status" value="1"/>
</dbReference>
<accession>A0A5N4B303</accession>
<keyword evidence="5" id="KW-0479">Metal-binding</keyword>
<evidence type="ECO:0000313" key="12">
    <source>
        <dbReference type="EMBL" id="KAB0803946.1"/>
    </source>
</evidence>
<dbReference type="PANTHER" id="PTHR11733:SF224">
    <property type="entry name" value="NEPRILYSIN-2"/>
    <property type="match status" value="1"/>
</dbReference>
<dbReference type="CDD" id="cd08662">
    <property type="entry name" value="M13"/>
    <property type="match status" value="1"/>
</dbReference>
<dbReference type="GO" id="GO:0016485">
    <property type="term" value="P:protein processing"/>
    <property type="evidence" value="ECO:0007669"/>
    <property type="project" value="TreeGrafter"/>
</dbReference>
<evidence type="ECO:0000259" key="11">
    <source>
        <dbReference type="Pfam" id="PF05649"/>
    </source>
</evidence>
<keyword evidence="9" id="KW-0812">Transmembrane</keyword>
<comment type="subcellular location">
    <subcellularLocation>
        <location evidence="2">Cell membrane</location>
        <topology evidence="2">Single-pass type II membrane protein</topology>
    </subcellularLocation>
</comment>
<dbReference type="InterPro" id="IPR024079">
    <property type="entry name" value="MetalloPept_cat_dom_sf"/>
</dbReference>
<evidence type="ECO:0000256" key="7">
    <source>
        <dbReference type="ARBA" id="ARBA00022833"/>
    </source>
</evidence>
<feature type="domain" description="Peptidase M13 N-terminal" evidence="11">
    <location>
        <begin position="75"/>
        <end position="462"/>
    </location>
</feature>